<evidence type="ECO:0000313" key="3">
    <source>
        <dbReference type="Proteomes" id="UP000675880"/>
    </source>
</evidence>
<feature type="region of interest" description="Disordered" evidence="1">
    <location>
        <begin position="1"/>
        <end position="105"/>
    </location>
</feature>
<reference evidence="2 3" key="1">
    <citation type="submission" date="2021-02" db="EMBL/GenBank/DDBJ databases">
        <authorList>
            <person name="Han P."/>
        </authorList>
    </citation>
    <scope>NUCLEOTIDE SEQUENCE [LARGE SCALE GENOMIC DNA]</scope>
    <source>
        <strain evidence="2">Candidatus Nitrospira sp. ZN2</strain>
    </source>
</reference>
<protein>
    <submittedName>
        <fullName evidence="2">Uncharacterized protein</fullName>
    </submittedName>
</protein>
<dbReference type="EMBL" id="CAJNBJ010000001">
    <property type="protein sequence ID" value="CAE6703057.1"/>
    <property type="molecule type" value="Genomic_DNA"/>
</dbReference>
<organism evidence="2 3">
    <name type="scientific">Nitrospira defluvii</name>
    <dbReference type="NCBI Taxonomy" id="330214"/>
    <lineage>
        <taxon>Bacteria</taxon>
        <taxon>Pseudomonadati</taxon>
        <taxon>Nitrospirota</taxon>
        <taxon>Nitrospiria</taxon>
        <taxon>Nitrospirales</taxon>
        <taxon>Nitrospiraceae</taxon>
        <taxon>Nitrospira</taxon>
    </lineage>
</organism>
<feature type="compositionally biased region" description="Basic and acidic residues" evidence="1">
    <location>
        <begin position="64"/>
        <end position="98"/>
    </location>
</feature>
<evidence type="ECO:0000256" key="1">
    <source>
        <dbReference type="SAM" id="MobiDB-lite"/>
    </source>
</evidence>
<feature type="compositionally biased region" description="Basic and acidic residues" evidence="1">
    <location>
        <begin position="12"/>
        <end position="25"/>
    </location>
</feature>
<name>A0ABM8QLB7_9BACT</name>
<comment type="caution">
    <text evidence="2">The sequence shown here is derived from an EMBL/GenBank/DDBJ whole genome shotgun (WGS) entry which is preliminary data.</text>
</comment>
<evidence type="ECO:0000313" key="2">
    <source>
        <dbReference type="EMBL" id="CAE6703057.1"/>
    </source>
</evidence>
<proteinExistence type="predicted"/>
<keyword evidence="3" id="KW-1185">Reference proteome</keyword>
<sequence length="105" mass="11496">MSACQPEDQGDTDGKRKQDEQDEGKGSSLGTSQNWEMSHDEHGELQIRAATTVARGVSSCPCARSRERLSDPTQEVRDPVGDQGRERSDGDEHVKIEFHGSSPVT</sequence>
<accession>A0ABM8QLB7</accession>
<dbReference type="Proteomes" id="UP000675880">
    <property type="component" value="Unassembled WGS sequence"/>
</dbReference>
<gene>
    <name evidence="2" type="ORF">NSPZN2_10832</name>
</gene>